<evidence type="ECO:0000313" key="2">
    <source>
        <dbReference type="EMBL" id="MBL6081047.1"/>
    </source>
</evidence>
<accession>A0ABS1U8N1</accession>
<dbReference type="Proteomes" id="UP000660885">
    <property type="component" value="Unassembled WGS sequence"/>
</dbReference>
<organism evidence="2 3">
    <name type="scientific">Belnapia arida</name>
    <dbReference type="NCBI Taxonomy" id="2804533"/>
    <lineage>
        <taxon>Bacteria</taxon>
        <taxon>Pseudomonadati</taxon>
        <taxon>Pseudomonadota</taxon>
        <taxon>Alphaproteobacteria</taxon>
        <taxon>Acetobacterales</taxon>
        <taxon>Roseomonadaceae</taxon>
        <taxon>Belnapia</taxon>
    </lineage>
</organism>
<evidence type="ECO:0000313" key="3">
    <source>
        <dbReference type="Proteomes" id="UP000660885"/>
    </source>
</evidence>
<comment type="caution">
    <text evidence="2">The sequence shown here is derived from an EMBL/GenBank/DDBJ whole genome shotgun (WGS) entry which is preliminary data.</text>
</comment>
<sequence length="65" mass="7200">MGEIVNLKQVKKRQARERASAEAAVNRAKHGRTAAEKANDRRAEARRQALLDGAQREAEACQEEG</sequence>
<dbReference type="Pfam" id="PF13770">
    <property type="entry name" value="DUF4169"/>
    <property type="match status" value="1"/>
</dbReference>
<feature type="compositionally biased region" description="Basic and acidic residues" evidence="1">
    <location>
        <begin position="33"/>
        <end position="44"/>
    </location>
</feature>
<gene>
    <name evidence="2" type="ORF">JMJ56_23825</name>
</gene>
<dbReference type="InterPro" id="IPR025227">
    <property type="entry name" value="DUF4169"/>
</dbReference>
<evidence type="ECO:0000256" key="1">
    <source>
        <dbReference type="SAM" id="MobiDB-lite"/>
    </source>
</evidence>
<name>A0ABS1U8N1_9PROT</name>
<protein>
    <submittedName>
        <fullName evidence="2">DUF4169 family protein</fullName>
    </submittedName>
</protein>
<dbReference type="EMBL" id="JAETWB010000020">
    <property type="protein sequence ID" value="MBL6081047.1"/>
    <property type="molecule type" value="Genomic_DNA"/>
</dbReference>
<reference evidence="2 3" key="1">
    <citation type="submission" date="2021-01" db="EMBL/GenBank/DDBJ databases">
        <title>Belnapia mucosa sp. nov. and Belnapia arida sp. nov., isolated from the Tabernas Desert (Almeria, Spain).</title>
        <authorList>
            <person name="Molina-Menor E."/>
            <person name="Vidal-Verdu A."/>
            <person name="Calonge A."/>
            <person name="Satari L."/>
            <person name="Pereto J."/>
            <person name="Porcar M."/>
        </authorList>
    </citation>
    <scope>NUCLEOTIDE SEQUENCE [LARGE SCALE GENOMIC DNA]</scope>
    <source>
        <strain evidence="2 3">T18</strain>
    </source>
</reference>
<feature type="region of interest" description="Disordered" evidence="1">
    <location>
        <begin position="1"/>
        <end position="44"/>
    </location>
</feature>
<keyword evidence="3" id="KW-1185">Reference proteome</keyword>
<proteinExistence type="predicted"/>